<evidence type="ECO:0000313" key="1">
    <source>
        <dbReference type="EMBL" id="CAK7895208.1"/>
    </source>
</evidence>
<dbReference type="EMBL" id="CAKLBY020000004">
    <property type="protein sequence ID" value="CAK7895208.1"/>
    <property type="molecule type" value="Genomic_DNA"/>
</dbReference>
<comment type="caution">
    <text evidence="1">The sequence shown here is derived from an EMBL/GenBank/DDBJ whole genome shotgun (WGS) entry which is preliminary data.</text>
</comment>
<sequence length="59" mass="6694">MRMNLDQKGRLAHVEVRKPNNEITKAWLNSDAKALGIIAKGVELQHQTKIRFASRAMHA</sequence>
<reference evidence="1" key="1">
    <citation type="submission" date="2024-01" db="EMBL/GenBank/DDBJ databases">
        <authorList>
            <person name="Webb A."/>
        </authorList>
    </citation>
    <scope>NUCLEOTIDE SEQUENCE</scope>
    <source>
        <strain evidence="1">Pm1</strain>
    </source>
</reference>
<dbReference type="AlphaFoldDB" id="A0AAV1T3M8"/>
<gene>
    <name evidence="1" type="ORF">PM001_LOCUS990</name>
</gene>
<dbReference type="Proteomes" id="UP001162060">
    <property type="component" value="Unassembled WGS sequence"/>
</dbReference>
<protein>
    <submittedName>
        <fullName evidence="1">Uncharacterized protein</fullName>
    </submittedName>
</protein>
<organism evidence="1 2">
    <name type="scientific">Peronospora matthiolae</name>
    <dbReference type="NCBI Taxonomy" id="2874970"/>
    <lineage>
        <taxon>Eukaryota</taxon>
        <taxon>Sar</taxon>
        <taxon>Stramenopiles</taxon>
        <taxon>Oomycota</taxon>
        <taxon>Peronosporomycetes</taxon>
        <taxon>Peronosporales</taxon>
        <taxon>Peronosporaceae</taxon>
        <taxon>Peronospora</taxon>
    </lineage>
</organism>
<name>A0AAV1T3M8_9STRA</name>
<accession>A0AAV1T3M8</accession>
<evidence type="ECO:0000313" key="2">
    <source>
        <dbReference type="Proteomes" id="UP001162060"/>
    </source>
</evidence>
<proteinExistence type="predicted"/>
<dbReference type="Pfam" id="PF14223">
    <property type="entry name" value="Retrotran_gag_2"/>
    <property type="match status" value="1"/>
</dbReference>